<dbReference type="GO" id="GO:0005524">
    <property type="term" value="F:ATP binding"/>
    <property type="evidence" value="ECO:0007669"/>
    <property type="project" value="UniProtKB-KW"/>
</dbReference>
<dbReference type="PROSITE" id="PS00111">
    <property type="entry name" value="PGLYCERATE_KINASE"/>
    <property type="match status" value="1"/>
</dbReference>
<evidence type="ECO:0000256" key="8">
    <source>
        <dbReference type="ARBA" id="ARBA00022679"/>
    </source>
</evidence>
<dbReference type="Proteomes" id="UP000029095">
    <property type="component" value="Unassembled WGS sequence"/>
</dbReference>
<dbReference type="InterPro" id="IPR001576">
    <property type="entry name" value="Phosphoglycerate_kinase"/>
</dbReference>
<feature type="binding site" evidence="13">
    <location>
        <position position="156"/>
    </location>
    <ligand>
        <name>substrate</name>
    </ligand>
</feature>
<dbReference type="PRINTS" id="PR00477">
    <property type="entry name" value="PHGLYCKINASE"/>
</dbReference>
<reference evidence="17 18" key="1">
    <citation type="submission" date="2014-05" db="EMBL/GenBank/DDBJ databases">
        <title>Complete genome sequence of the Streptomyces mutabilis TRM45540.</title>
        <authorList>
            <person name="Luo X."/>
            <person name="Zhang L."/>
        </authorList>
    </citation>
    <scope>NUCLEOTIDE SEQUENCE [LARGE SCALE GENOMIC DNA]</scope>
    <source>
        <strain evidence="17 18">TRM45540</strain>
    </source>
</reference>
<dbReference type="HAMAP" id="MF_00145">
    <property type="entry name" value="Phosphoglyc_kinase"/>
    <property type="match status" value="1"/>
</dbReference>
<evidence type="ECO:0000313" key="17">
    <source>
        <dbReference type="EMBL" id="KFG76118.1"/>
    </source>
</evidence>
<comment type="subunit">
    <text evidence="4 13">Monomer.</text>
</comment>
<dbReference type="EC" id="2.7.2.3" evidence="5 13"/>
<comment type="catalytic activity">
    <reaction evidence="1 13 16">
        <text>(2R)-3-phosphoglycerate + ATP = (2R)-3-phospho-glyceroyl phosphate + ADP</text>
        <dbReference type="Rhea" id="RHEA:14801"/>
        <dbReference type="ChEBI" id="CHEBI:30616"/>
        <dbReference type="ChEBI" id="CHEBI:57604"/>
        <dbReference type="ChEBI" id="CHEBI:58272"/>
        <dbReference type="ChEBI" id="CHEBI:456216"/>
        <dbReference type="EC" id="2.7.2.3"/>
    </reaction>
</comment>
<organism evidence="17 18">
    <name type="scientific">Streptomyces mutabilis</name>
    <dbReference type="NCBI Taxonomy" id="67332"/>
    <lineage>
        <taxon>Bacteria</taxon>
        <taxon>Bacillati</taxon>
        <taxon>Actinomycetota</taxon>
        <taxon>Actinomycetes</taxon>
        <taxon>Kitasatosporales</taxon>
        <taxon>Streptomycetaceae</taxon>
        <taxon>Streptomyces</taxon>
    </lineage>
</organism>
<dbReference type="UniPathway" id="UPA00109">
    <property type="reaction ID" value="UER00185"/>
</dbReference>
<feature type="binding site" evidence="13">
    <location>
        <position position="37"/>
    </location>
    <ligand>
        <name>substrate</name>
    </ligand>
</feature>
<dbReference type="GO" id="GO:0043531">
    <property type="term" value="F:ADP binding"/>
    <property type="evidence" value="ECO:0007669"/>
    <property type="project" value="TreeGrafter"/>
</dbReference>
<evidence type="ECO:0000256" key="2">
    <source>
        <dbReference type="ARBA" id="ARBA00004838"/>
    </source>
</evidence>
<accession>A0A086N4Q0</accession>
<comment type="subcellular location">
    <subcellularLocation>
        <location evidence="13">Cytoplasm</location>
    </subcellularLocation>
</comment>
<keyword evidence="18" id="KW-1185">Reference proteome</keyword>
<dbReference type="SUPFAM" id="SSF53748">
    <property type="entry name" value="Phosphoglycerate kinase"/>
    <property type="match status" value="1"/>
</dbReference>
<evidence type="ECO:0000256" key="6">
    <source>
        <dbReference type="ARBA" id="ARBA00016471"/>
    </source>
</evidence>
<protein>
    <recommendedName>
        <fullName evidence="6 13">Phosphoglycerate kinase</fullName>
        <ecNumber evidence="5 13">2.7.2.3</ecNumber>
    </recommendedName>
</protein>
<proteinExistence type="inferred from homology"/>
<feature type="binding site" evidence="13 14">
    <location>
        <begin position="60"/>
        <end position="63"/>
    </location>
    <ligand>
        <name>substrate</name>
    </ligand>
</feature>
<dbReference type="GO" id="GO:0006096">
    <property type="term" value="P:glycolytic process"/>
    <property type="evidence" value="ECO:0007669"/>
    <property type="project" value="UniProtKB-UniRule"/>
</dbReference>
<keyword evidence="8 13" id="KW-0808">Transferase</keyword>
<evidence type="ECO:0000256" key="3">
    <source>
        <dbReference type="ARBA" id="ARBA00008982"/>
    </source>
</evidence>
<feature type="binding site" evidence="13 15">
    <location>
        <position position="206"/>
    </location>
    <ligand>
        <name>ATP</name>
        <dbReference type="ChEBI" id="CHEBI:30616"/>
    </ligand>
</feature>
<dbReference type="Gene3D" id="3.40.50.1260">
    <property type="entry name" value="Phosphoglycerate kinase, N-terminal domain"/>
    <property type="match status" value="2"/>
</dbReference>
<sequence length="403" mass="41931">MKTIDELLSEGVTGKRVFVRADLNVPLDGTTITDDGRIRAVVPTVKALADAGARVIVASHLGRPKGAPDPAFSLGPAAARLGELLGADVAFAEDTVGISAEATVSGLSDGRVAVIENLRFNAGETSKDESERAAFADKLAGLADVYVGDGFGAVHRKHASVFDLPKRLPHYAGYLIATEVGVLKKLTDDVKRPYVVALGGAKVSDKLAVIDQLLGKADRLLIGGGMAYTFLRAKGYEVGISLLQEDQLPAVKEYIERAEKNGVGLVLPVDVLVSSEFPDLRTKAPANPTTVAADAIPADQEGLDIGPETRKLYASKLADAATVFWNGPMGVFEHPDYAEGTKAVAQALVDAPGFTVVGGGDSAAAVRTLGFDENAFGHISTGGGASLEYLEGKTLPGLAALED</sequence>
<evidence type="ECO:0000313" key="18">
    <source>
        <dbReference type="Proteomes" id="UP000029095"/>
    </source>
</evidence>
<keyword evidence="10 13" id="KW-0418">Kinase</keyword>
<evidence type="ECO:0000256" key="1">
    <source>
        <dbReference type="ARBA" id="ARBA00000642"/>
    </source>
</evidence>
<gene>
    <name evidence="13 17" type="primary">pgk</name>
    <name evidence="17" type="ORF">FM21_08410</name>
</gene>
<feature type="binding site" evidence="13 14">
    <location>
        <begin position="22"/>
        <end position="24"/>
    </location>
    <ligand>
        <name>substrate</name>
    </ligand>
</feature>
<dbReference type="InterPro" id="IPR015824">
    <property type="entry name" value="Phosphoglycerate_kinase_N"/>
</dbReference>
<dbReference type="EMBL" id="JNFQ01000001">
    <property type="protein sequence ID" value="KFG76118.1"/>
    <property type="molecule type" value="Genomic_DNA"/>
</dbReference>
<feature type="binding site" evidence="14">
    <location>
        <position position="119"/>
    </location>
    <ligand>
        <name>(2R)-3-phosphoglycerate</name>
        <dbReference type="ChEBI" id="CHEBI:58272"/>
    </ligand>
</feature>
<evidence type="ECO:0000256" key="16">
    <source>
        <dbReference type="RuleBase" id="RU000532"/>
    </source>
</evidence>
<dbReference type="GO" id="GO:0005829">
    <property type="term" value="C:cytosol"/>
    <property type="evidence" value="ECO:0007669"/>
    <property type="project" value="TreeGrafter"/>
</dbReference>
<dbReference type="PANTHER" id="PTHR11406:SF23">
    <property type="entry name" value="PHOSPHOGLYCERATE KINASE 1, CHLOROPLASTIC-RELATED"/>
    <property type="match status" value="1"/>
</dbReference>
<evidence type="ECO:0000256" key="4">
    <source>
        <dbReference type="ARBA" id="ARBA00011245"/>
    </source>
</evidence>
<comment type="pathway">
    <text evidence="2 13">Carbohydrate degradation; glycolysis; pyruvate from D-glyceraldehyde 3-phosphate: step 2/5.</text>
</comment>
<evidence type="ECO:0000256" key="15">
    <source>
        <dbReference type="PIRSR" id="PIRSR000724-2"/>
    </source>
</evidence>
<comment type="caution">
    <text evidence="17">The sequence shown here is derived from an EMBL/GenBank/DDBJ whole genome shotgun (WGS) entry which is preliminary data.</text>
</comment>
<dbReference type="RefSeq" id="WP_043374257.1">
    <property type="nucleotide sequence ID" value="NZ_KN039946.1"/>
</dbReference>
<keyword evidence="12 13" id="KW-0324">Glycolysis</keyword>
<dbReference type="HOGENOM" id="CLU_025427_0_2_11"/>
<dbReference type="InterPro" id="IPR036043">
    <property type="entry name" value="Phosphoglycerate_kinase_sf"/>
</dbReference>
<dbReference type="PIRSF" id="PIRSF000724">
    <property type="entry name" value="Pgk"/>
    <property type="match status" value="1"/>
</dbReference>
<evidence type="ECO:0000256" key="14">
    <source>
        <dbReference type="PIRSR" id="PIRSR000724-1"/>
    </source>
</evidence>
<dbReference type="GO" id="GO:0006094">
    <property type="term" value="P:gluconeogenesis"/>
    <property type="evidence" value="ECO:0007669"/>
    <property type="project" value="TreeGrafter"/>
</dbReference>
<keyword evidence="7 13" id="KW-0963">Cytoplasm</keyword>
<evidence type="ECO:0000256" key="12">
    <source>
        <dbReference type="ARBA" id="ARBA00023152"/>
    </source>
</evidence>
<evidence type="ECO:0000256" key="13">
    <source>
        <dbReference type="HAMAP-Rule" id="MF_00145"/>
    </source>
</evidence>
<evidence type="ECO:0000256" key="5">
    <source>
        <dbReference type="ARBA" id="ARBA00013061"/>
    </source>
</evidence>
<dbReference type="FunFam" id="3.40.50.1260:FF:000031">
    <property type="entry name" value="Phosphoglycerate kinase 1"/>
    <property type="match status" value="1"/>
</dbReference>
<feature type="binding site" evidence="13 15">
    <location>
        <position position="333"/>
    </location>
    <ligand>
        <name>ATP</name>
        <dbReference type="ChEBI" id="CHEBI:30616"/>
    </ligand>
</feature>
<feature type="binding site" evidence="14">
    <location>
        <position position="156"/>
    </location>
    <ligand>
        <name>(2R)-3-phosphoglycerate</name>
        <dbReference type="ChEBI" id="CHEBI:58272"/>
    </ligand>
</feature>
<dbReference type="AlphaFoldDB" id="A0A086N4Q0"/>
<evidence type="ECO:0000256" key="10">
    <source>
        <dbReference type="ARBA" id="ARBA00022777"/>
    </source>
</evidence>
<evidence type="ECO:0000256" key="7">
    <source>
        <dbReference type="ARBA" id="ARBA00022490"/>
    </source>
</evidence>
<feature type="binding site" evidence="13">
    <location>
        <position position="119"/>
    </location>
    <ligand>
        <name>substrate</name>
    </ligand>
</feature>
<keyword evidence="11 13" id="KW-0067">ATP-binding</keyword>
<feature type="binding site" evidence="14">
    <location>
        <position position="37"/>
    </location>
    <ligand>
        <name>(2R)-3-phosphoglycerate</name>
        <dbReference type="ChEBI" id="CHEBI:58272"/>
    </ligand>
</feature>
<dbReference type="PANTHER" id="PTHR11406">
    <property type="entry name" value="PHOSPHOGLYCERATE KINASE"/>
    <property type="match status" value="1"/>
</dbReference>
<dbReference type="Pfam" id="PF00162">
    <property type="entry name" value="PGK"/>
    <property type="match status" value="1"/>
</dbReference>
<evidence type="ECO:0000256" key="9">
    <source>
        <dbReference type="ARBA" id="ARBA00022741"/>
    </source>
</evidence>
<dbReference type="STRING" id="1915400.FM21_08410"/>
<feature type="binding site" evidence="13">
    <location>
        <position position="302"/>
    </location>
    <ligand>
        <name>ATP</name>
        <dbReference type="ChEBI" id="CHEBI:30616"/>
    </ligand>
</feature>
<name>A0A086N4Q0_9ACTN</name>
<keyword evidence="9 13" id="KW-0547">Nucleotide-binding</keyword>
<feature type="binding site" evidence="13 15">
    <location>
        <begin position="359"/>
        <end position="362"/>
    </location>
    <ligand>
        <name>ATP</name>
        <dbReference type="ChEBI" id="CHEBI:30616"/>
    </ligand>
</feature>
<comment type="similarity">
    <text evidence="3 13 16">Belongs to the phosphoglycerate kinase family.</text>
</comment>
<evidence type="ECO:0000256" key="11">
    <source>
        <dbReference type="ARBA" id="ARBA00022840"/>
    </source>
</evidence>
<dbReference type="GO" id="GO:0004618">
    <property type="term" value="F:phosphoglycerate kinase activity"/>
    <property type="evidence" value="ECO:0007669"/>
    <property type="project" value="UniProtKB-UniRule"/>
</dbReference>
<dbReference type="InterPro" id="IPR015911">
    <property type="entry name" value="Phosphoglycerate_kinase_CS"/>
</dbReference>
<dbReference type="FunFam" id="3.40.50.1260:FF:000006">
    <property type="entry name" value="Phosphoglycerate kinase"/>
    <property type="match status" value="1"/>
</dbReference>